<dbReference type="Gene3D" id="3.90.950.10">
    <property type="match status" value="1"/>
</dbReference>
<dbReference type="InterPro" id="IPR029001">
    <property type="entry name" value="ITPase-like_fam"/>
</dbReference>
<dbReference type="AlphaFoldDB" id="A0A239F732"/>
<keyword evidence="7 11" id="KW-0464">Manganese</keyword>
<sequence>MHTERSESRLLRVVVASKNPVKVKAALSGLQHMFPEQAFEAVPASVPSGVADQPMSDEETLQGALNRVKNAREAHPDADYWIGLEGGVSSMQGELAAFAWIVVQGGTLTGKARSGIFFLPPAVAALVERGVELGKADDMVFNHQNSKQKGGAIGILTGNVLDRKQLYEQAVMLALVPFKNKELYQQDITKA</sequence>
<proteinExistence type="inferred from homology"/>
<comment type="function">
    <text evidence="11">Phosphatase that hydrolyzes non-canonical purine nucleotides such as XTP and ITP to their respective diphosphate derivatives. Probably excludes non-canonical purines from DNA/RNA precursor pool, thus preventing their incorporation into DNA/RNA and avoiding chromosomal lesions.</text>
</comment>
<dbReference type="GO" id="GO:0000166">
    <property type="term" value="F:nucleotide binding"/>
    <property type="evidence" value="ECO:0007669"/>
    <property type="project" value="UniProtKB-KW"/>
</dbReference>
<dbReference type="Proteomes" id="UP000198432">
    <property type="component" value="Unassembled WGS sequence"/>
</dbReference>
<evidence type="ECO:0000313" key="14">
    <source>
        <dbReference type="Proteomes" id="UP000198432"/>
    </source>
</evidence>
<gene>
    <name evidence="13" type="ORF">SAMN06296052_10843</name>
</gene>
<keyword evidence="14" id="KW-1185">Reference proteome</keyword>
<dbReference type="InterPro" id="IPR002786">
    <property type="entry name" value="Non_canon_purine_NTPase"/>
</dbReference>
<comment type="subunit">
    <text evidence="11">Homodimer.</text>
</comment>
<dbReference type="NCBIfam" id="TIGR00258">
    <property type="entry name" value="inosine/xanthosine triphosphatase"/>
    <property type="match status" value="1"/>
</dbReference>
<dbReference type="GO" id="GO:0103023">
    <property type="term" value="F:ITPase activity"/>
    <property type="evidence" value="ECO:0007669"/>
    <property type="project" value="UniProtKB-EC"/>
</dbReference>
<dbReference type="GO" id="GO:0009117">
    <property type="term" value="P:nucleotide metabolic process"/>
    <property type="evidence" value="ECO:0007669"/>
    <property type="project" value="UniProtKB-KW"/>
</dbReference>
<evidence type="ECO:0000256" key="1">
    <source>
        <dbReference type="ARBA" id="ARBA00001936"/>
    </source>
</evidence>
<name>A0A239F732_9BACT</name>
<dbReference type="GO" id="GO:0046872">
    <property type="term" value="F:metal ion binding"/>
    <property type="evidence" value="ECO:0007669"/>
    <property type="project" value="UniProtKB-KW"/>
</dbReference>
<evidence type="ECO:0000256" key="5">
    <source>
        <dbReference type="ARBA" id="ARBA00022842"/>
    </source>
</evidence>
<organism evidence="13 14">
    <name type="scientific">Pontibacter ummariensis</name>
    <dbReference type="NCBI Taxonomy" id="1610492"/>
    <lineage>
        <taxon>Bacteria</taxon>
        <taxon>Pseudomonadati</taxon>
        <taxon>Bacteroidota</taxon>
        <taxon>Cytophagia</taxon>
        <taxon>Cytophagales</taxon>
        <taxon>Hymenobacteraceae</taxon>
        <taxon>Pontibacter</taxon>
    </lineage>
</organism>
<evidence type="ECO:0000256" key="6">
    <source>
        <dbReference type="ARBA" id="ARBA00023080"/>
    </source>
</evidence>
<evidence type="ECO:0000259" key="12">
    <source>
        <dbReference type="Pfam" id="PF01931"/>
    </source>
</evidence>
<dbReference type="PANTHER" id="PTHR34699">
    <property type="match status" value="1"/>
</dbReference>
<dbReference type="GO" id="GO:0006772">
    <property type="term" value="P:thiamine metabolic process"/>
    <property type="evidence" value="ECO:0007669"/>
    <property type="project" value="TreeGrafter"/>
</dbReference>
<dbReference type="NCBIfam" id="NF003459">
    <property type="entry name" value="PRK05074.1"/>
    <property type="match status" value="1"/>
</dbReference>
<feature type="domain" description="Non-canonical purine NTP phosphatase/PRRC1" evidence="12">
    <location>
        <begin position="16"/>
        <end position="178"/>
    </location>
</feature>
<evidence type="ECO:0000256" key="11">
    <source>
        <dbReference type="HAMAP-Rule" id="MF_00648"/>
    </source>
</evidence>
<protein>
    <recommendedName>
        <fullName evidence="11">Probable inosine/xanthosine triphosphatase</fullName>
        <shortName evidence="11">ITPase/XTPase</shortName>
        <ecNumber evidence="11">3.6.1.73</ecNumber>
    </recommendedName>
    <alternativeName>
        <fullName evidence="11">Non-canonical purine NTP phosphatase</fullName>
    </alternativeName>
    <alternativeName>
        <fullName evidence="11">Non-standard purine NTP phosphatase</fullName>
    </alternativeName>
    <alternativeName>
        <fullName evidence="11">Nucleoside-triphosphate phosphatase</fullName>
        <shortName evidence="11">NTPase</shortName>
    </alternativeName>
</protein>
<dbReference type="Pfam" id="PF01931">
    <property type="entry name" value="NTPase_I-T"/>
    <property type="match status" value="1"/>
</dbReference>
<keyword evidence="4 11" id="KW-0378">Hydrolase</keyword>
<evidence type="ECO:0000256" key="3">
    <source>
        <dbReference type="ARBA" id="ARBA00022741"/>
    </source>
</evidence>
<comment type="catalytic activity">
    <reaction evidence="9 11">
        <text>XTP + H2O = XDP + phosphate + H(+)</text>
        <dbReference type="Rhea" id="RHEA:28406"/>
        <dbReference type="ChEBI" id="CHEBI:15377"/>
        <dbReference type="ChEBI" id="CHEBI:15378"/>
        <dbReference type="ChEBI" id="CHEBI:43474"/>
        <dbReference type="ChEBI" id="CHEBI:59884"/>
        <dbReference type="ChEBI" id="CHEBI:61314"/>
        <dbReference type="EC" id="3.6.1.73"/>
    </reaction>
</comment>
<keyword evidence="2 11" id="KW-0479">Metal-binding</keyword>
<keyword evidence="3 11" id="KW-0547">Nucleotide-binding</keyword>
<dbReference type="InterPro" id="IPR050299">
    <property type="entry name" value="YjjX_NTPase"/>
</dbReference>
<keyword evidence="6 11" id="KW-0546">Nucleotide metabolism</keyword>
<dbReference type="SUPFAM" id="SSF52972">
    <property type="entry name" value="ITPase-like"/>
    <property type="match status" value="1"/>
</dbReference>
<dbReference type="EMBL" id="FZOQ01000008">
    <property type="protein sequence ID" value="SNS52625.1"/>
    <property type="molecule type" value="Genomic_DNA"/>
</dbReference>
<reference evidence="14" key="1">
    <citation type="submission" date="2017-06" db="EMBL/GenBank/DDBJ databases">
        <authorList>
            <person name="Varghese N."/>
            <person name="Submissions S."/>
        </authorList>
    </citation>
    <scope>NUCLEOTIDE SEQUENCE [LARGE SCALE GENOMIC DNA]</scope>
    <source>
        <strain evidence="14">NKM1</strain>
    </source>
</reference>
<evidence type="ECO:0000256" key="9">
    <source>
        <dbReference type="ARBA" id="ARBA00048781"/>
    </source>
</evidence>
<evidence type="ECO:0000256" key="10">
    <source>
        <dbReference type="ARBA" id="ARBA00060855"/>
    </source>
</evidence>
<dbReference type="InterPro" id="IPR026533">
    <property type="entry name" value="NTPase/PRRC1"/>
</dbReference>
<dbReference type="RefSeq" id="WP_179223009.1">
    <property type="nucleotide sequence ID" value="NZ_FZOQ01000008.1"/>
</dbReference>
<dbReference type="FunFam" id="3.90.950.10:FF:000002">
    <property type="entry name" value="Inosine/xanthosine triphosphatase"/>
    <property type="match status" value="1"/>
</dbReference>
<dbReference type="HAMAP" id="MF_00648">
    <property type="entry name" value="Non_canon_purine_NTPase_YjjX"/>
    <property type="match status" value="1"/>
</dbReference>
<feature type="binding site" evidence="11">
    <location>
        <position position="77"/>
    </location>
    <ligand>
        <name>Mg(2+)</name>
        <dbReference type="ChEBI" id="CHEBI:18420"/>
    </ligand>
</feature>
<comment type="cofactor">
    <cofactor evidence="1">
        <name>Mn(2+)</name>
        <dbReference type="ChEBI" id="CHEBI:29035"/>
    </cofactor>
</comment>
<comment type="similarity">
    <text evidence="10 11">Belongs to the YjjX NTPase family.</text>
</comment>
<keyword evidence="5 11" id="KW-0460">Magnesium</keyword>
<comment type="cofactor">
    <cofactor evidence="11">
        <name>Mg(2+)</name>
        <dbReference type="ChEBI" id="CHEBI:18420"/>
    </cofactor>
    <cofactor evidence="11">
        <name>Mn(2+)</name>
        <dbReference type="ChEBI" id="CHEBI:29035"/>
    </cofactor>
    <text evidence="11">Binds 1 divalent metal cation per subunit; can use either Mg(2+) or Mn(2+).</text>
</comment>
<evidence type="ECO:0000256" key="4">
    <source>
        <dbReference type="ARBA" id="ARBA00022801"/>
    </source>
</evidence>
<evidence type="ECO:0000256" key="8">
    <source>
        <dbReference type="ARBA" id="ARBA00048174"/>
    </source>
</evidence>
<dbReference type="EC" id="3.6.1.73" evidence="11"/>
<accession>A0A239F732</accession>
<comment type="catalytic activity">
    <reaction evidence="8 11">
        <text>ITP + H2O = IDP + phosphate + H(+)</text>
        <dbReference type="Rhea" id="RHEA:28330"/>
        <dbReference type="ChEBI" id="CHEBI:15377"/>
        <dbReference type="ChEBI" id="CHEBI:15378"/>
        <dbReference type="ChEBI" id="CHEBI:43474"/>
        <dbReference type="ChEBI" id="CHEBI:58280"/>
        <dbReference type="ChEBI" id="CHEBI:61402"/>
        <dbReference type="EC" id="3.6.1.73"/>
    </reaction>
</comment>
<feature type="binding site" evidence="11">
    <location>
        <begin position="77"/>
        <end position="78"/>
    </location>
    <ligand>
        <name>substrate</name>
    </ligand>
</feature>
<dbReference type="PANTHER" id="PTHR34699:SF2">
    <property type="entry name" value="NON-CANONICAL PURINE NTP PHOSPHATASE_PRRC1 DOMAIN-CONTAINING PROTEIN"/>
    <property type="match status" value="1"/>
</dbReference>
<evidence type="ECO:0000256" key="2">
    <source>
        <dbReference type="ARBA" id="ARBA00022723"/>
    </source>
</evidence>
<evidence type="ECO:0000313" key="13">
    <source>
        <dbReference type="EMBL" id="SNS52625.1"/>
    </source>
</evidence>
<evidence type="ECO:0000256" key="7">
    <source>
        <dbReference type="ARBA" id="ARBA00023211"/>
    </source>
</evidence>
<comment type="caution">
    <text evidence="11">Lacks conserved residue(s) required for the propagation of feature annotation.</text>
</comment>